<dbReference type="EMBL" id="MN739358">
    <property type="protein sequence ID" value="QHT00699.1"/>
    <property type="molecule type" value="Genomic_DNA"/>
</dbReference>
<proteinExistence type="predicted"/>
<dbReference type="AlphaFoldDB" id="A0A6C0CAK2"/>
<name>A0A6C0CAK2_9ZZZZ</name>
<organism evidence="1">
    <name type="scientific">viral metagenome</name>
    <dbReference type="NCBI Taxonomy" id="1070528"/>
    <lineage>
        <taxon>unclassified sequences</taxon>
        <taxon>metagenomes</taxon>
        <taxon>organismal metagenomes</taxon>
    </lineage>
</organism>
<protein>
    <submittedName>
        <fullName evidence="1">Uncharacterized protein</fullName>
    </submittedName>
</protein>
<accession>A0A6C0CAK2</accession>
<reference evidence="1" key="1">
    <citation type="journal article" date="2020" name="Nature">
        <title>Giant virus diversity and host interactions through global metagenomics.</title>
        <authorList>
            <person name="Schulz F."/>
            <person name="Roux S."/>
            <person name="Paez-Espino D."/>
            <person name="Jungbluth S."/>
            <person name="Walsh D.A."/>
            <person name="Denef V.J."/>
            <person name="McMahon K.D."/>
            <person name="Konstantinidis K.T."/>
            <person name="Eloe-Fadrosh E.A."/>
            <person name="Kyrpides N.C."/>
            <person name="Woyke T."/>
        </authorList>
    </citation>
    <scope>NUCLEOTIDE SEQUENCE</scope>
    <source>
        <strain evidence="1">GVMAG-M-3300020192-26</strain>
    </source>
</reference>
<evidence type="ECO:0000313" key="1">
    <source>
        <dbReference type="EMBL" id="QHT00699.1"/>
    </source>
</evidence>
<sequence>MDQYWHVQSLVNADFYKSFDIILNGPILARSKFRQHNLLTLH</sequence>